<dbReference type="AlphaFoldDB" id="A0A6G6GMD9"/>
<keyword evidence="2" id="KW-0732">Signal</keyword>
<feature type="chain" id="PRO_5026301220" description="Peptidase S74 domain-containing protein" evidence="2">
    <location>
        <begin position="21"/>
        <end position="783"/>
    </location>
</feature>
<keyword evidence="1" id="KW-0175">Coiled coil</keyword>
<name>A0A6G6GMD9_9FLAO</name>
<evidence type="ECO:0000256" key="2">
    <source>
        <dbReference type="SAM" id="SignalP"/>
    </source>
</evidence>
<evidence type="ECO:0008006" key="5">
    <source>
        <dbReference type="Google" id="ProtNLM"/>
    </source>
</evidence>
<proteinExistence type="predicted"/>
<dbReference type="Proteomes" id="UP000505306">
    <property type="component" value="Chromosome"/>
</dbReference>
<evidence type="ECO:0000256" key="1">
    <source>
        <dbReference type="SAM" id="Coils"/>
    </source>
</evidence>
<reference evidence="3 4" key="1">
    <citation type="submission" date="2020-02" db="EMBL/GenBank/DDBJ databases">
        <title>Complete genome sequence of Flavobacteriaceae bacterium.</title>
        <authorList>
            <person name="Kim S.-J."/>
            <person name="Kim Y.-S."/>
            <person name="Kim K.-H."/>
        </authorList>
    </citation>
    <scope>NUCLEOTIDE SEQUENCE [LARGE SCALE GENOMIC DNA]</scope>
    <source>
        <strain evidence="3 4">RR4-40</strain>
    </source>
</reference>
<gene>
    <name evidence="3" type="ORF">G5B37_04580</name>
</gene>
<evidence type="ECO:0000313" key="4">
    <source>
        <dbReference type="Proteomes" id="UP000505306"/>
    </source>
</evidence>
<dbReference type="RefSeq" id="WP_164678890.1">
    <property type="nucleotide sequence ID" value="NZ_CP049057.1"/>
</dbReference>
<sequence length="783" mass="83711">MKSTTSLFVTSLLLPFFAFSQVGIGTVTPNAQLDIQASNQATPSNTDGVLIPKVNEFPATNPTAAQDGMLLFATGNGSVAKGFYYWNHTVANWVQVVGSSNAVGKINELEDAKSDDDGTDNGSSIFFGIDAGANDNGQNNFNLGIGLNALNANVDGQLNIAVGGNALVSNSGGDQNVALGYGTLQFNTTGFRNTALGHGVMRYTTTGIENVGVGNATLQWNRTGSYNTAIGKWSLTVNEGGHGNTTLGYFTGYYVEDGNYNTFIGYRAGAGTASHTKSYNVFLGNQAGYNETNSHRLYIENSASTNPLIYGEFDNNMLRVNGTLQINNPAINGYNLPVIDGTANQVIQTDGSGTISWVDVSAVETPNDAWYEETTTTKPDDINDNIYTLGNVAIGKTDALFKLDISETGVVTRGLNLVMTGTHNNTTYGQYIVNATNGSGIHYGSSIILSGINDGEQVGISSLNTNVGDGNHYGIKNLLHGNGGGTHYGTFNELINGGSGEQYGTYNTITNTGNSTHLGVYNYLNGTGSGNKYGMYTTIAGTAGGTHYGIYSEVLKSGSFAGYFLGDVSVANGKFEVTTTAAAAIKVLAANANISSLELFETGNFGYELQYDGNSDKLHLWSRNFSGNEDIRMTWLKNGNVGIGTTAPGYALDVTGDINTTGAIRQSGGAYSFPDYVFESYFNGASEFNPNYTLKSLEKVALFLKENNHLPGVQSRAEVARHGWNVSENVRSNLEKIEELYLYAIEADTTIKKLSEENKNLKKQLLKQKEDIQVIKEMLKIKN</sequence>
<protein>
    <recommendedName>
        <fullName evidence="5">Peptidase S74 domain-containing protein</fullName>
    </recommendedName>
</protein>
<organism evidence="3 4">
    <name type="scientific">Rasiella rasia</name>
    <dbReference type="NCBI Taxonomy" id="2744027"/>
    <lineage>
        <taxon>Bacteria</taxon>
        <taxon>Pseudomonadati</taxon>
        <taxon>Bacteroidota</taxon>
        <taxon>Flavobacteriia</taxon>
        <taxon>Flavobacteriales</taxon>
        <taxon>Flavobacteriaceae</taxon>
        <taxon>Rasiella</taxon>
    </lineage>
</organism>
<accession>A0A6G6GMD9</accession>
<dbReference type="KEGG" id="mgel:G5B37_04580"/>
<keyword evidence="4" id="KW-1185">Reference proteome</keyword>
<evidence type="ECO:0000313" key="3">
    <source>
        <dbReference type="EMBL" id="QIE58861.1"/>
    </source>
</evidence>
<dbReference type="EMBL" id="CP049057">
    <property type="protein sequence ID" value="QIE58861.1"/>
    <property type="molecule type" value="Genomic_DNA"/>
</dbReference>
<feature type="coiled-coil region" evidence="1">
    <location>
        <begin position="744"/>
        <end position="778"/>
    </location>
</feature>
<feature type="signal peptide" evidence="2">
    <location>
        <begin position="1"/>
        <end position="20"/>
    </location>
</feature>